<reference evidence="3 4" key="1">
    <citation type="submission" date="2021-01" db="EMBL/GenBank/DDBJ databases">
        <title>Whole genome shotgun sequence of Catellatospora chokoriensis NBRC 107358.</title>
        <authorList>
            <person name="Komaki H."/>
            <person name="Tamura T."/>
        </authorList>
    </citation>
    <scope>NUCLEOTIDE SEQUENCE [LARGE SCALE GENOMIC DNA]</scope>
    <source>
        <strain evidence="3 4">NBRC 107358</strain>
    </source>
</reference>
<dbReference type="GO" id="GO:0008610">
    <property type="term" value="P:lipid biosynthetic process"/>
    <property type="evidence" value="ECO:0007669"/>
    <property type="project" value="TreeGrafter"/>
</dbReference>
<dbReference type="Gene3D" id="3.40.50.1820">
    <property type="entry name" value="alpha/beta hydrolase"/>
    <property type="match status" value="1"/>
</dbReference>
<evidence type="ECO:0000259" key="2">
    <source>
        <dbReference type="Pfam" id="PF00975"/>
    </source>
</evidence>
<organism evidence="3 4">
    <name type="scientific">Catellatospora chokoriensis</name>
    <dbReference type="NCBI Taxonomy" id="310353"/>
    <lineage>
        <taxon>Bacteria</taxon>
        <taxon>Bacillati</taxon>
        <taxon>Actinomycetota</taxon>
        <taxon>Actinomycetes</taxon>
        <taxon>Micromonosporales</taxon>
        <taxon>Micromonosporaceae</taxon>
        <taxon>Catellatospora</taxon>
    </lineage>
</organism>
<gene>
    <name evidence="3" type="ORF">Cch02nite_11200</name>
</gene>
<protein>
    <submittedName>
        <fullName evidence="3">Non-ribosomal peptide synthase</fullName>
    </submittedName>
</protein>
<feature type="domain" description="Thioesterase" evidence="2">
    <location>
        <begin position="18"/>
        <end position="236"/>
    </location>
</feature>
<sequence>MIDNRDWYVPLAADGGRRIFGFPHAGAGCAQLSPLADLLAGRGITLWSANLPGRQARLAEPPRAELDALVEELTDALVERIADQPYDLFGYCGGAVLAFEVARRLRTQSVRLPDRMFVVSFEAPDIAWRPRRLPYLPSDVLWEYLSERGGVSGELAADRTVRQLVEPAVRADFTWLGEYRCEPGTPLPVRIVVFHGLRDEDTLHGALLGWRRHSTERVLLFGIDGGHWLLEDSLAELADLTAREISGPTADPLPAVAPDATALNAAGGIDD</sequence>
<keyword evidence="4" id="KW-1185">Reference proteome</keyword>
<dbReference type="EMBL" id="BONG01000005">
    <property type="protein sequence ID" value="GIF87676.1"/>
    <property type="molecule type" value="Genomic_DNA"/>
</dbReference>
<dbReference type="SUPFAM" id="SSF53474">
    <property type="entry name" value="alpha/beta-Hydrolases"/>
    <property type="match status" value="1"/>
</dbReference>
<dbReference type="PANTHER" id="PTHR11487:SF0">
    <property type="entry name" value="S-ACYL FATTY ACID SYNTHASE THIOESTERASE, MEDIUM CHAIN"/>
    <property type="match status" value="1"/>
</dbReference>
<dbReference type="PANTHER" id="PTHR11487">
    <property type="entry name" value="THIOESTERASE"/>
    <property type="match status" value="1"/>
</dbReference>
<dbReference type="Proteomes" id="UP000619293">
    <property type="component" value="Unassembled WGS sequence"/>
</dbReference>
<evidence type="ECO:0000313" key="4">
    <source>
        <dbReference type="Proteomes" id="UP000619293"/>
    </source>
</evidence>
<comment type="caution">
    <text evidence="3">The sequence shown here is derived from an EMBL/GenBank/DDBJ whole genome shotgun (WGS) entry which is preliminary data.</text>
</comment>
<dbReference type="AlphaFoldDB" id="A0A8J3JV79"/>
<dbReference type="PROSITE" id="PS51257">
    <property type="entry name" value="PROKAR_LIPOPROTEIN"/>
    <property type="match status" value="1"/>
</dbReference>
<dbReference type="InterPro" id="IPR001031">
    <property type="entry name" value="Thioesterase"/>
</dbReference>
<accession>A0A8J3JV79</accession>
<dbReference type="InterPro" id="IPR029058">
    <property type="entry name" value="AB_hydrolase_fold"/>
</dbReference>
<proteinExistence type="inferred from homology"/>
<comment type="similarity">
    <text evidence="1">Belongs to the thioesterase family.</text>
</comment>
<dbReference type="RefSeq" id="WP_191839510.1">
    <property type="nucleotide sequence ID" value="NZ_BAAALB010000007.1"/>
</dbReference>
<evidence type="ECO:0000256" key="1">
    <source>
        <dbReference type="ARBA" id="ARBA00007169"/>
    </source>
</evidence>
<evidence type="ECO:0000313" key="3">
    <source>
        <dbReference type="EMBL" id="GIF87676.1"/>
    </source>
</evidence>
<dbReference type="InterPro" id="IPR012223">
    <property type="entry name" value="TEII"/>
</dbReference>
<dbReference type="Pfam" id="PF00975">
    <property type="entry name" value="Thioesterase"/>
    <property type="match status" value="1"/>
</dbReference>
<name>A0A8J3JV79_9ACTN</name>